<sequence length="87" mass="10282">MVYIVDDEVEDLDIDHLVGTHEVLDSADKNVCTYHETMKTNKVNIGMEVEPKEAIIRDYWFDSKVAKIIELLRDFQDLFHRGYHELK</sequence>
<evidence type="ECO:0000313" key="1">
    <source>
        <dbReference type="EMBL" id="KAH9318875.1"/>
    </source>
</evidence>
<keyword evidence="2" id="KW-1185">Reference proteome</keyword>
<dbReference type="AlphaFoldDB" id="A0AA38LEL2"/>
<organism evidence="1 2">
    <name type="scientific">Taxus chinensis</name>
    <name type="common">Chinese yew</name>
    <name type="synonym">Taxus wallichiana var. chinensis</name>
    <dbReference type="NCBI Taxonomy" id="29808"/>
    <lineage>
        <taxon>Eukaryota</taxon>
        <taxon>Viridiplantae</taxon>
        <taxon>Streptophyta</taxon>
        <taxon>Embryophyta</taxon>
        <taxon>Tracheophyta</taxon>
        <taxon>Spermatophyta</taxon>
        <taxon>Pinopsida</taxon>
        <taxon>Pinidae</taxon>
        <taxon>Conifers II</taxon>
        <taxon>Cupressales</taxon>
        <taxon>Taxaceae</taxon>
        <taxon>Taxus</taxon>
    </lineage>
</organism>
<proteinExistence type="predicted"/>
<name>A0AA38LEL2_TAXCH</name>
<accession>A0AA38LEL2</accession>
<gene>
    <name evidence="1" type="ORF">KI387_020644</name>
</gene>
<evidence type="ECO:0000313" key="2">
    <source>
        <dbReference type="Proteomes" id="UP000824469"/>
    </source>
</evidence>
<comment type="caution">
    <text evidence="1">The sequence shown here is derived from an EMBL/GenBank/DDBJ whole genome shotgun (WGS) entry which is preliminary data.</text>
</comment>
<reference evidence="1 2" key="1">
    <citation type="journal article" date="2021" name="Nat. Plants">
        <title>The Taxus genome provides insights into paclitaxel biosynthesis.</title>
        <authorList>
            <person name="Xiong X."/>
            <person name="Gou J."/>
            <person name="Liao Q."/>
            <person name="Li Y."/>
            <person name="Zhou Q."/>
            <person name="Bi G."/>
            <person name="Li C."/>
            <person name="Du R."/>
            <person name="Wang X."/>
            <person name="Sun T."/>
            <person name="Guo L."/>
            <person name="Liang H."/>
            <person name="Lu P."/>
            <person name="Wu Y."/>
            <person name="Zhang Z."/>
            <person name="Ro D.K."/>
            <person name="Shang Y."/>
            <person name="Huang S."/>
            <person name="Yan J."/>
        </authorList>
    </citation>
    <scope>NUCLEOTIDE SEQUENCE [LARGE SCALE GENOMIC DNA]</scope>
    <source>
        <strain evidence="1">Ta-2019</strain>
    </source>
</reference>
<dbReference type="EMBL" id="JAHRHJ020000004">
    <property type="protein sequence ID" value="KAH9318875.1"/>
    <property type="molecule type" value="Genomic_DNA"/>
</dbReference>
<protein>
    <submittedName>
        <fullName evidence="1">Uncharacterized protein</fullName>
    </submittedName>
</protein>
<dbReference type="Proteomes" id="UP000824469">
    <property type="component" value="Unassembled WGS sequence"/>
</dbReference>